<dbReference type="InterPro" id="IPR004358">
    <property type="entry name" value="Sig_transdc_His_kin-like_C"/>
</dbReference>
<evidence type="ECO:0000256" key="9">
    <source>
        <dbReference type="ARBA" id="ARBA00022777"/>
    </source>
</evidence>
<evidence type="ECO:0000256" key="10">
    <source>
        <dbReference type="ARBA" id="ARBA00022840"/>
    </source>
</evidence>
<dbReference type="SMART" id="SM00448">
    <property type="entry name" value="REC"/>
    <property type="match status" value="2"/>
</dbReference>
<dbReference type="SMART" id="SM00387">
    <property type="entry name" value="HATPase_c"/>
    <property type="match status" value="1"/>
</dbReference>
<comment type="catalytic activity">
    <reaction evidence="1">
        <text>ATP + protein L-histidine = ADP + protein N-phospho-L-histidine.</text>
        <dbReference type="EC" id="2.7.13.3"/>
    </reaction>
</comment>
<keyword evidence="5 15" id="KW-0597">Phosphoprotein</keyword>
<dbReference type="CDD" id="cd00082">
    <property type="entry name" value="HisKA"/>
    <property type="match status" value="1"/>
</dbReference>
<feature type="modified residue" description="4-aspartylphosphate" evidence="15">
    <location>
        <position position="509"/>
    </location>
</feature>
<accession>A0A5C7SNM8</accession>
<dbReference type="InterPro" id="IPR001789">
    <property type="entry name" value="Sig_transdc_resp-reg_receiver"/>
</dbReference>
<evidence type="ECO:0000256" key="14">
    <source>
        <dbReference type="PROSITE-ProRule" id="PRU00110"/>
    </source>
</evidence>
<keyword evidence="13" id="KW-0472">Membrane</keyword>
<feature type="domain" description="Histidine kinase" evidence="16">
    <location>
        <begin position="75"/>
        <end position="296"/>
    </location>
</feature>
<keyword evidence="8" id="KW-0547">Nucleotide-binding</keyword>
<dbReference type="SUPFAM" id="SSF47384">
    <property type="entry name" value="Homodimeric domain of signal transducing histidine kinase"/>
    <property type="match status" value="1"/>
</dbReference>
<dbReference type="SUPFAM" id="SSF47226">
    <property type="entry name" value="Histidine-containing phosphotransfer domain, HPT domain"/>
    <property type="match status" value="1"/>
</dbReference>
<dbReference type="SMART" id="SM00388">
    <property type="entry name" value="HisKA"/>
    <property type="match status" value="1"/>
</dbReference>
<proteinExistence type="predicted"/>
<dbReference type="Gene3D" id="1.20.120.160">
    <property type="entry name" value="HPT domain"/>
    <property type="match status" value="1"/>
</dbReference>
<dbReference type="PROSITE" id="PS50110">
    <property type="entry name" value="RESPONSE_REGULATORY"/>
    <property type="match status" value="2"/>
</dbReference>
<keyword evidence="4" id="KW-1003">Cell membrane</keyword>
<evidence type="ECO:0000256" key="13">
    <source>
        <dbReference type="ARBA" id="ARBA00023136"/>
    </source>
</evidence>
<feature type="domain" description="Response regulatory" evidence="17">
    <location>
        <begin position="460"/>
        <end position="578"/>
    </location>
</feature>
<evidence type="ECO:0000256" key="5">
    <source>
        <dbReference type="ARBA" id="ARBA00022553"/>
    </source>
</evidence>
<dbReference type="PROSITE" id="PS50885">
    <property type="entry name" value="HAMP"/>
    <property type="match status" value="1"/>
</dbReference>
<dbReference type="FunFam" id="1.10.287.130:FF:000038">
    <property type="entry name" value="Sensory transduction histidine kinase"/>
    <property type="match status" value="1"/>
</dbReference>
<dbReference type="GO" id="GO:0000155">
    <property type="term" value="F:phosphorelay sensor kinase activity"/>
    <property type="evidence" value="ECO:0007669"/>
    <property type="project" value="InterPro"/>
</dbReference>
<protein>
    <recommendedName>
        <fullName evidence="3">histidine kinase</fullName>
        <ecNumber evidence="3">2.7.13.3</ecNumber>
    </recommendedName>
</protein>
<evidence type="ECO:0000256" key="15">
    <source>
        <dbReference type="PROSITE-ProRule" id="PRU00169"/>
    </source>
</evidence>
<keyword evidence="12" id="KW-0902">Two-component regulatory system</keyword>
<dbReference type="Pfam" id="PF01627">
    <property type="entry name" value="Hpt"/>
    <property type="match status" value="1"/>
</dbReference>
<dbReference type="CDD" id="cd00156">
    <property type="entry name" value="REC"/>
    <property type="match status" value="1"/>
</dbReference>
<dbReference type="RefSeq" id="WP_276658783.1">
    <property type="nucleotide sequence ID" value="NZ_SSFD01000182.1"/>
</dbReference>
<dbReference type="CDD" id="cd06225">
    <property type="entry name" value="HAMP"/>
    <property type="match status" value="1"/>
</dbReference>
<dbReference type="AlphaFoldDB" id="A0A5C7SNM8"/>
<dbReference type="InterPro" id="IPR003594">
    <property type="entry name" value="HATPase_dom"/>
</dbReference>
<keyword evidence="7" id="KW-0812">Transmembrane</keyword>
<reference evidence="20 21" key="1">
    <citation type="submission" date="2018-09" db="EMBL/GenBank/DDBJ databases">
        <title>Metagenome Assembled Genomes from an Advanced Water Purification Facility.</title>
        <authorList>
            <person name="Stamps B.W."/>
            <person name="Spear J.R."/>
        </authorList>
    </citation>
    <scope>NUCLEOTIDE SEQUENCE [LARGE SCALE GENOMIC DNA]</scope>
    <source>
        <strain evidence="20">Bin_27_1</strain>
    </source>
</reference>
<dbReference type="PANTHER" id="PTHR45339:SF1">
    <property type="entry name" value="HYBRID SIGNAL TRANSDUCTION HISTIDINE KINASE J"/>
    <property type="match status" value="1"/>
</dbReference>
<evidence type="ECO:0000256" key="8">
    <source>
        <dbReference type="ARBA" id="ARBA00022741"/>
    </source>
</evidence>
<evidence type="ECO:0000256" key="1">
    <source>
        <dbReference type="ARBA" id="ARBA00000085"/>
    </source>
</evidence>
<dbReference type="Gene3D" id="3.40.50.2300">
    <property type="match status" value="2"/>
</dbReference>
<dbReference type="PANTHER" id="PTHR45339">
    <property type="entry name" value="HYBRID SIGNAL TRANSDUCTION HISTIDINE KINASE J"/>
    <property type="match status" value="1"/>
</dbReference>
<feature type="domain" description="HPt" evidence="19">
    <location>
        <begin position="606"/>
        <end position="704"/>
    </location>
</feature>
<comment type="subcellular location">
    <subcellularLocation>
        <location evidence="2">Cell membrane</location>
        <topology evidence="2">Multi-pass membrane protein</topology>
    </subcellularLocation>
</comment>
<feature type="modified residue" description="4-aspartylphosphate" evidence="15">
    <location>
        <position position="368"/>
    </location>
</feature>
<dbReference type="Gene3D" id="1.10.287.130">
    <property type="match status" value="1"/>
</dbReference>
<dbReference type="Proteomes" id="UP000321192">
    <property type="component" value="Unassembled WGS sequence"/>
</dbReference>
<dbReference type="InterPro" id="IPR011006">
    <property type="entry name" value="CheY-like_superfamily"/>
</dbReference>
<dbReference type="InterPro" id="IPR036890">
    <property type="entry name" value="HATPase_C_sf"/>
</dbReference>
<dbReference type="InterPro" id="IPR003661">
    <property type="entry name" value="HisK_dim/P_dom"/>
</dbReference>
<dbReference type="CDD" id="cd17546">
    <property type="entry name" value="REC_hyHK_CKI1_RcsC-like"/>
    <property type="match status" value="1"/>
</dbReference>
<keyword evidence="11" id="KW-1133">Transmembrane helix</keyword>
<evidence type="ECO:0000256" key="6">
    <source>
        <dbReference type="ARBA" id="ARBA00022679"/>
    </source>
</evidence>
<dbReference type="SMART" id="SM00073">
    <property type="entry name" value="HPT"/>
    <property type="match status" value="1"/>
</dbReference>
<sequence>TQRYDLHIPRSGDDEIGRLVDSFNHMLGELRARDESLRLHREHLEELVEGRTAELRAAKEQAEAASQAKSEFLATMSHEIRTPMNGVLGMTELLLGSRLDPAQQRYAELVQQSGRHLLGIINDILDFSKIESGHIELEAIDFDLGELVEDSVAMFAQPAAEKGLELASQLSPPNVALRMRGDAFRLRQVLANLLSNAIKFTRQGEVVVRAHVVADGKQLRLSLSVEDTGVGISAEARQKIFEHFSQADGSTTREFGGTGLGLAISKRLVELMGGRLSVDSEVGRGSCFRITLPRARPHRADPPPAAPVQLAGRQVLVVDDNPSARGILRAQLAAWGAQVSCAASAAEALDTLRTAAAGGSPFALALVDRHMPGMDGLQLAAAIHADPALTQTRSVLLSSTLDTDATDQHARAGILQRVSKPLRRAELQAAVSRALGGAAPASAPAPDSIGAPPRSRLQGRVLLAEDNPVNQELAAAMLKNLGLQVTLACNGAEALALLDAQAFDLVLMDCQMPVMNGYEATAALRAREPAGGPRLPVIALTANALEGDRDQCLAAGMDDYLAKPYTKARLAEALGRWLPAHAAAALPEAIDPQVLAAYRELDPTGERGFVQRLLRAYLHASGPLIDALGQAVAAGDVDSLAAAAHTLGSSSANVGANRLAEQVETLASLGKAGRHEAAHRLLGEARGEHQRVLAEIETLLADCA</sequence>
<evidence type="ECO:0000256" key="4">
    <source>
        <dbReference type="ARBA" id="ARBA00022475"/>
    </source>
</evidence>
<evidence type="ECO:0000256" key="11">
    <source>
        <dbReference type="ARBA" id="ARBA00022989"/>
    </source>
</evidence>
<keyword evidence="6" id="KW-0808">Transferase</keyword>
<dbReference type="EC" id="2.7.13.3" evidence="3"/>
<feature type="domain" description="HAMP" evidence="18">
    <location>
        <begin position="4"/>
        <end position="35"/>
    </location>
</feature>
<dbReference type="Pfam" id="PF00512">
    <property type="entry name" value="HisKA"/>
    <property type="match status" value="1"/>
</dbReference>
<evidence type="ECO:0000256" key="2">
    <source>
        <dbReference type="ARBA" id="ARBA00004651"/>
    </source>
</evidence>
<feature type="domain" description="Response regulatory" evidence="17">
    <location>
        <begin position="314"/>
        <end position="435"/>
    </location>
</feature>
<gene>
    <name evidence="20" type="ORF">E6Q80_11755</name>
</gene>
<name>A0A5C7SNM8_THASP</name>
<evidence type="ECO:0000259" key="19">
    <source>
        <dbReference type="PROSITE" id="PS50894"/>
    </source>
</evidence>
<dbReference type="SUPFAM" id="SSF52172">
    <property type="entry name" value="CheY-like"/>
    <property type="match status" value="2"/>
</dbReference>
<dbReference type="FunFam" id="3.30.565.10:FF:000078">
    <property type="entry name" value="Two-component sensor histidine kinase"/>
    <property type="match status" value="1"/>
</dbReference>
<dbReference type="PROSITE" id="PS50894">
    <property type="entry name" value="HPT"/>
    <property type="match status" value="1"/>
</dbReference>
<organism evidence="20 21">
    <name type="scientific">Thauera aminoaromatica</name>
    <dbReference type="NCBI Taxonomy" id="164330"/>
    <lineage>
        <taxon>Bacteria</taxon>
        <taxon>Pseudomonadati</taxon>
        <taxon>Pseudomonadota</taxon>
        <taxon>Betaproteobacteria</taxon>
        <taxon>Rhodocyclales</taxon>
        <taxon>Zoogloeaceae</taxon>
        <taxon>Thauera</taxon>
    </lineage>
</organism>
<dbReference type="Pfam" id="PF02518">
    <property type="entry name" value="HATPase_c"/>
    <property type="match status" value="1"/>
</dbReference>
<evidence type="ECO:0000313" key="21">
    <source>
        <dbReference type="Proteomes" id="UP000321192"/>
    </source>
</evidence>
<dbReference type="Gene3D" id="3.30.565.10">
    <property type="entry name" value="Histidine kinase-like ATPase, C-terminal domain"/>
    <property type="match status" value="1"/>
</dbReference>
<dbReference type="GO" id="GO:0005524">
    <property type="term" value="F:ATP binding"/>
    <property type="evidence" value="ECO:0007669"/>
    <property type="project" value="UniProtKB-KW"/>
</dbReference>
<keyword evidence="10" id="KW-0067">ATP-binding</keyword>
<dbReference type="InterPro" id="IPR005467">
    <property type="entry name" value="His_kinase_dom"/>
</dbReference>
<comment type="caution">
    <text evidence="20">The sequence shown here is derived from an EMBL/GenBank/DDBJ whole genome shotgun (WGS) entry which is preliminary data.</text>
</comment>
<dbReference type="PROSITE" id="PS50109">
    <property type="entry name" value="HIS_KIN"/>
    <property type="match status" value="1"/>
</dbReference>
<dbReference type="InterPro" id="IPR036097">
    <property type="entry name" value="HisK_dim/P_sf"/>
</dbReference>
<evidence type="ECO:0000256" key="7">
    <source>
        <dbReference type="ARBA" id="ARBA00022692"/>
    </source>
</evidence>
<evidence type="ECO:0000256" key="3">
    <source>
        <dbReference type="ARBA" id="ARBA00012438"/>
    </source>
</evidence>
<dbReference type="SUPFAM" id="SSF55874">
    <property type="entry name" value="ATPase domain of HSP90 chaperone/DNA topoisomerase II/histidine kinase"/>
    <property type="match status" value="1"/>
</dbReference>
<dbReference type="InterPro" id="IPR008207">
    <property type="entry name" value="Sig_transdc_His_kin_Hpt_dom"/>
</dbReference>
<evidence type="ECO:0000259" key="16">
    <source>
        <dbReference type="PROSITE" id="PS50109"/>
    </source>
</evidence>
<feature type="modified residue" description="Phosphohistidine" evidence="14">
    <location>
        <position position="645"/>
    </location>
</feature>
<dbReference type="PRINTS" id="PR00344">
    <property type="entry name" value="BCTRLSENSOR"/>
</dbReference>
<dbReference type="Pfam" id="PF00672">
    <property type="entry name" value="HAMP"/>
    <property type="match status" value="1"/>
</dbReference>
<dbReference type="EMBL" id="SSFD01000182">
    <property type="protein sequence ID" value="TXH84331.1"/>
    <property type="molecule type" value="Genomic_DNA"/>
</dbReference>
<dbReference type="Pfam" id="PF00072">
    <property type="entry name" value="Response_reg"/>
    <property type="match status" value="2"/>
</dbReference>
<evidence type="ECO:0000313" key="20">
    <source>
        <dbReference type="EMBL" id="TXH84331.1"/>
    </source>
</evidence>
<evidence type="ECO:0000259" key="18">
    <source>
        <dbReference type="PROSITE" id="PS50885"/>
    </source>
</evidence>
<dbReference type="CDD" id="cd16922">
    <property type="entry name" value="HATPase_EvgS-ArcB-TorS-like"/>
    <property type="match status" value="1"/>
</dbReference>
<dbReference type="InterPro" id="IPR003660">
    <property type="entry name" value="HAMP_dom"/>
</dbReference>
<dbReference type="GO" id="GO:0005886">
    <property type="term" value="C:plasma membrane"/>
    <property type="evidence" value="ECO:0007669"/>
    <property type="project" value="UniProtKB-SubCell"/>
</dbReference>
<evidence type="ECO:0000259" key="17">
    <source>
        <dbReference type="PROSITE" id="PS50110"/>
    </source>
</evidence>
<evidence type="ECO:0000256" key="12">
    <source>
        <dbReference type="ARBA" id="ARBA00023012"/>
    </source>
</evidence>
<keyword evidence="9 20" id="KW-0418">Kinase</keyword>
<feature type="non-terminal residue" evidence="20">
    <location>
        <position position="1"/>
    </location>
</feature>
<dbReference type="InterPro" id="IPR036641">
    <property type="entry name" value="HPT_dom_sf"/>
</dbReference>